<dbReference type="GO" id="GO:0006627">
    <property type="term" value="P:protein processing involved in protein targeting to mitochondrion"/>
    <property type="evidence" value="ECO:0007669"/>
    <property type="project" value="InterPro"/>
</dbReference>
<feature type="active site" evidence="12">
    <location>
        <position position="33"/>
    </location>
</feature>
<evidence type="ECO:0000256" key="10">
    <source>
        <dbReference type="ARBA" id="ARBA00023128"/>
    </source>
</evidence>
<evidence type="ECO:0000256" key="7">
    <source>
        <dbReference type="ARBA" id="ARBA00022792"/>
    </source>
</evidence>
<dbReference type="InterPro" id="IPR037730">
    <property type="entry name" value="IMP2"/>
</dbReference>
<evidence type="ECO:0000259" key="13">
    <source>
        <dbReference type="Pfam" id="PF10502"/>
    </source>
</evidence>
<dbReference type="CDD" id="cd06530">
    <property type="entry name" value="S26_SPase_I"/>
    <property type="match status" value="1"/>
</dbReference>
<evidence type="ECO:0000256" key="5">
    <source>
        <dbReference type="ARBA" id="ARBA00022670"/>
    </source>
</evidence>
<comment type="subunit">
    <text evidence="3">Heterodimer of 2 subunits, IMMPL1 and IMMPL2.</text>
</comment>
<name>A0A0N5BXE1_STREA</name>
<keyword evidence="10" id="KW-0496">Mitochondrion</keyword>
<evidence type="ECO:0000256" key="1">
    <source>
        <dbReference type="ARBA" id="ARBA00004434"/>
    </source>
</evidence>
<dbReference type="SUPFAM" id="SSF51306">
    <property type="entry name" value="LexA/Signal peptidase"/>
    <property type="match status" value="1"/>
</dbReference>
<evidence type="ECO:0000313" key="15">
    <source>
        <dbReference type="WBParaSite" id="SPAL_0001047200.1"/>
    </source>
</evidence>
<dbReference type="WBParaSite" id="SPAL_0001047200.1">
    <property type="protein sequence ID" value="SPAL_0001047200.1"/>
    <property type="gene ID" value="SPAL_0001047200"/>
</dbReference>
<protein>
    <recommendedName>
        <fullName evidence="4">Mitochondrial inner membrane protease subunit 2</fullName>
    </recommendedName>
</protein>
<dbReference type="PRINTS" id="PR00727">
    <property type="entry name" value="LEADERPTASE"/>
</dbReference>
<keyword evidence="6" id="KW-0812">Transmembrane</keyword>
<dbReference type="STRING" id="174720.A0A0N5BXE1"/>
<evidence type="ECO:0000256" key="3">
    <source>
        <dbReference type="ARBA" id="ARBA00011805"/>
    </source>
</evidence>
<dbReference type="InterPro" id="IPR036286">
    <property type="entry name" value="LexA/Signal_pep-like_sf"/>
</dbReference>
<sequence length="155" mass="17428">MALKTVKYAAVGLLSGIFIFDRIGYPAVVRGSSMEPTLVGISRRDGRYTVKDVVWINRLKKNSEKLDIIALISPKDRNSTFIKRVSGTEGERVRFPKINDGRHFLIPEHHLCVMSDNINKNVGIDSSNFGPVSKSLVIGKATHIIWPPSRWRKLT</sequence>
<dbReference type="PANTHER" id="PTHR46041:SF2">
    <property type="entry name" value="MITOCHONDRIAL INNER MEMBRANE PROTEASE SUBUNIT 2"/>
    <property type="match status" value="1"/>
</dbReference>
<evidence type="ECO:0000313" key="14">
    <source>
        <dbReference type="Proteomes" id="UP000046392"/>
    </source>
</evidence>
<dbReference type="GO" id="GO:0004252">
    <property type="term" value="F:serine-type endopeptidase activity"/>
    <property type="evidence" value="ECO:0007669"/>
    <property type="project" value="InterPro"/>
</dbReference>
<evidence type="ECO:0000256" key="8">
    <source>
        <dbReference type="ARBA" id="ARBA00022801"/>
    </source>
</evidence>
<dbReference type="Proteomes" id="UP000046392">
    <property type="component" value="Unplaced"/>
</dbReference>
<dbReference type="InterPro" id="IPR019533">
    <property type="entry name" value="Peptidase_S26"/>
</dbReference>
<keyword evidence="5" id="KW-0645">Protease</keyword>
<evidence type="ECO:0000256" key="9">
    <source>
        <dbReference type="ARBA" id="ARBA00022989"/>
    </source>
</evidence>
<dbReference type="Pfam" id="PF10502">
    <property type="entry name" value="Peptidase_S26"/>
    <property type="match status" value="1"/>
</dbReference>
<keyword evidence="8" id="KW-0378">Hydrolase</keyword>
<dbReference type="GO" id="GO:0006465">
    <property type="term" value="P:signal peptide processing"/>
    <property type="evidence" value="ECO:0007669"/>
    <property type="project" value="InterPro"/>
</dbReference>
<evidence type="ECO:0000256" key="6">
    <source>
        <dbReference type="ARBA" id="ARBA00022692"/>
    </source>
</evidence>
<evidence type="ECO:0000256" key="12">
    <source>
        <dbReference type="PIRSR" id="PIRSR600223-1"/>
    </source>
</evidence>
<dbReference type="InterPro" id="IPR019756">
    <property type="entry name" value="Pept_S26A_signal_pept_1_Ser-AS"/>
</dbReference>
<evidence type="ECO:0000256" key="4">
    <source>
        <dbReference type="ARBA" id="ARBA00013650"/>
    </source>
</evidence>
<feature type="domain" description="Peptidase S26" evidence="13">
    <location>
        <begin position="6"/>
        <end position="95"/>
    </location>
</feature>
<comment type="similarity">
    <text evidence="2">Belongs to the peptidase S26 family. IMP2 subfamily.</text>
</comment>
<organism evidence="14 15">
    <name type="scientific">Strongyloides papillosus</name>
    <name type="common">Intestinal threadworm</name>
    <dbReference type="NCBI Taxonomy" id="174720"/>
    <lineage>
        <taxon>Eukaryota</taxon>
        <taxon>Metazoa</taxon>
        <taxon>Ecdysozoa</taxon>
        <taxon>Nematoda</taxon>
        <taxon>Chromadorea</taxon>
        <taxon>Rhabditida</taxon>
        <taxon>Tylenchina</taxon>
        <taxon>Panagrolaimomorpha</taxon>
        <taxon>Strongyloidoidea</taxon>
        <taxon>Strongyloididae</taxon>
        <taxon>Strongyloides</taxon>
    </lineage>
</organism>
<dbReference type="AlphaFoldDB" id="A0A0N5BXE1"/>
<keyword evidence="14" id="KW-1185">Reference proteome</keyword>
<feature type="active site" evidence="12">
    <location>
        <position position="83"/>
    </location>
</feature>
<dbReference type="PROSITE" id="PS00501">
    <property type="entry name" value="SPASE_I_1"/>
    <property type="match status" value="1"/>
</dbReference>
<evidence type="ECO:0000256" key="2">
    <source>
        <dbReference type="ARBA" id="ARBA00007066"/>
    </source>
</evidence>
<dbReference type="GO" id="GO:0042720">
    <property type="term" value="C:mitochondrial inner membrane peptidase complex"/>
    <property type="evidence" value="ECO:0007669"/>
    <property type="project" value="InterPro"/>
</dbReference>
<dbReference type="PANTHER" id="PTHR46041">
    <property type="entry name" value="MITOCHONDRIAL INNER MEMBRANE PROTEASE SUBUNIT 2"/>
    <property type="match status" value="1"/>
</dbReference>
<dbReference type="InterPro" id="IPR000223">
    <property type="entry name" value="Pept_S26A_signal_pept_1"/>
</dbReference>
<dbReference type="Gene3D" id="2.10.109.10">
    <property type="entry name" value="Umud Fragment, subunit A"/>
    <property type="match status" value="1"/>
</dbReference>
<keyword evidence="11" id="KW-0472">Membrane</keyword>
<evidence type="ECO:0000256" key="11">
    <source>
        <dbReference type="ARBA" id="ARBA00023136"/>
    </source>
</evidence>
<keyword evidence="9" id="KW-1133">Transmembrane helix</keyword>
<proteinExistence type="inferred from homology"/>
<keyword evidence="7" id="KW-0999">Mitochondrion inner membrane</keyword>
<accession>A0A0N5BXE1</accession>
<reference evidence="15" key="1">
    <citation type="submission" date="2017-02" db="UniProtKB">
        <authorList>
            <consortium name="WormBaseParasite"/>
        </authorList>
    </citation>
    <scope>IDENTIFICATION</scope>
</reference>
<comment type="subcellular location">
    <subcellularLocation>
        <location evidence="1">Mitochondrion inner membrane</location>
        <topology evidence="1">Single-pass membrane protein</topology>
    </subcellularLocation>
</comment>